<dbReference type="EMBL" id="LLZZ01000162">
    <property type="protein sequence ID" value="KTA97240.1"/>
    <property type="molecule type" value="Genomic_DNA"/>
</dbReference>
<evidence type="ECO:0000256" key="1">
    <source>
        <dbReference type="ARBA" id="ARBA00004127"/>
    </source>
</evidence>
<evidence type="ECO:0000256" key="3">
    <source>
        <dbReference type="ARBA" id="ARBA00022448"/>
    </source>
</evidence>
<dbReference type="GO" id="GO:0000324">
    <property type="term" value="C:fungal-type vacuole"/>
    <property type="evidence" value="ECO:0007669"/>
    <property type="project" value="EnsemblFungi"/>
</dbReference>
<dbReference type="Gene3D" id="1.20.1250.20">
    <property type="entry name" value="MFS general substrate transporter like domains"/>
    <property type="match status" value="1"/>
</dbReference>
<evidence type="ECO:0000256" key="6">
    <source>
        <dbReference type="ARBA" id="ARBA00022989"/>
    </source>
</evidence>
<dbReference type="InterPro" id="IPR036259">
    <property type="entry name" value="MFS_trans_sf"/>
</dbReference>
<dbReference type="VEuPathDB" id="FungiDB:CAGL0J05104g"/>
<dbReference type="GO" id="GO:0015819">
    <property type="term" value="P:lysine transport"/>
    <property type="evidence" value="ECO:0007669"/>
    <property type="project" value="EnsemblFungi"/>
</dbReference>
<evidence type="ECO:0000313" key="9">
    <source>
        <dbReference type="EMBL" id="KTA97240.1"/>
    </source>
</evidence>
<dbReference type="PRINTS" id="PR01315">
    <property type="entry name" value="BATTENIN"/>
</dbReference>
<dbReference type="Proteomes" id="UP000054886">
    <property type="component" value="Unassembled WGS sequence"/>
</dbReference>
<dbReference type="EMBL" id="LLZZ01000043">
    <property type="protein sequence ID" value="KTB11104.1"/>
    <property type="molecule type" value="Genomic_DNA"/>
</dbReference>
<evidence type="ECO:0000256" key="7">
    <source>
        <dbReference type="ARBA" id="ARBA00023136"/>
    </source>
</evidence>
<organism evidence="10 11">
    <name type="scientific">Candida glabrata</name>
    <name type="common">Yeast</name>
    <name type="synonym">Torulopsis glabrata</name>
    <dbReference type="NCBI Taxonomy" id="5478"/>
    <lineage>
        <taxon>Eukaryota</taxon>
        <taxon>Fungi</taxon>
        <taxon>Dikarya</taxon>
        <taxon>Ascomycota</taxon>
        <taxon>Saccharomycotina</taxon>
        <taxon>Saccharomycetes</taxon>
        <taxon>Saccharomycetales</taxon>
        <taxon>Saccharomycetaceae</taxon>
        <taxon>Nakaseomyces</taxon>
    </lineage>
</organism>
<feature type="transmembrane region" description="Helical" evidence="8">
    <location>
        <begin position="73"/>
        <end position="101"/>
    </location>
</feature>
<dbReference type="VEuPathDB" id="FungiDB:GWK60_J04917"/>
<feature type="transmembrane region" description="Helical" evidence="8">
    <location>
        <begin position="121"/>
        <end position="143"/>
    </location>
</feature>
<dbReference type="VEuPathDB" id="FungiDB:B1J91_J05104g"/>
<feature type="transmembrane region" description="Helical" evidence="8">
    <location>
        <begin position="306"/>
        <end position="330"/>
    </location>
</feature>
<reference evidence="10 11" key="1">
    <citation type="submission" date="2015-10" db="EMBL/GenBank/DDBJ databases">
        <title>Draft genomes sequences of Candida glabrata isolates 1A, 1B, 2A, 2B, 3A and 3B.</title>
        <authorList>
            <person name="Haavelsrud O.E."/>
            <person name="Gaustad P."/>
        </authorList>
    </citation>
    <scope>NUCLEOTIDE SEQUENCE [LARGE SCALE GENOMIC DNA]</scope>
    <source>
        <strain evidence="10">910700640</strain>
    </source>
</reference>
<dbReference type="AlphaFoldDB" id="A0A0W0DH04"/>
<comment type="subcellular location">
    <subcellularLocation>
        <location evidence="1">Endomembrane system</location>
        <topology evidence="1">Multi-pass membrane protein</topology>
    </subcellularLocation>
    <subcellularLocation>
        <location evidence="8">Vacuole membrane</location>
        <topology evidence="8">Multi-pass membrane protein</topology>
    </subcellularLocation>
</comment>
<feature type="transmembrane region" description="Helical" evidence="8">
    <location>
        <begin position="150"/>
        <end position="169"/>
    </location>
</feature>
<dbReference type="OrthoDB" id="5965864at2759"/>
<dbReference type="Pfam" id="PF02487">
    <property type="entry name" value="CLN3"/>
    <property type="match status" value="1"/>
</dbReference>
<keyword evidence="6 8" id="KW-1133">Transmembrane helix</keyword>
<evidence type="ECO:0000256" key="2">
    <source>
        <dbReference type="ARBA" id="ARBA00007467"/>
    </source>
</evidence>
<feature type="transmembrane region" description="Helical" evidence="8">
    <location>
        <begin position="7"/>
        <end position="29"/>
    </location>
</feature>
<dbReference type="PANTHER" id="PTHR10981:SF0">
    <property type="entry name" value="BATTENIN"/>
    <property type="match status" value="1"/>
</dbReference>
<keyword evidence="8" id="KW-0926">Vacuole</keyword>
<dbReference type="OMA" id="WLCNWQV"/>
<dbReference type="InterPro" id="IPR018460">
    <property type="entry name" value="Battenin_disease_Cln3_subgr"/>
</dbReference>
<dbReference type="GO" id="GO:0005774">
    <property type="term" value="C:vacuolar membrane"/>
    <property type="evidence" value="ECO:0007669"/>
    <property type="project" value="UniProtKB-SubCell"/>
</dbReference>
<dbReference type="SUPFAM" id="SSF103473">
    <property type="entry name" value="MFS general substrate transporter"/>
    <property type="match status" value="1"/>
</dbReference>
<accession>A0A0W0DH04</accession>
<evidence type="ECO:0000256" key="5">
    <source>
        <dbReference type="ARBA" id="ARBA00022970"/>
    </source>
</evidence>
<dbReference type="GO" id="GO:1903826">
    <property type="term" value="P:L-arginine transmembrane transport"/>
    <property type="evidence" value="ECO:0007669"/>
    <property type="project" value="EnsemblFungi"/>
</dbReference>
<feature type="transmembrane region" description="Helical" evidence="8">
    <location>
        <begin position="371"/>
        <end position="392"/>
    </location>
</feature>
<dbReference type="PIRSF" id="PIRSF015974">
    <property type="entry name" value="CLN3_BTN1"/>
    <property type="match status" value="1"/>
</dbReference>
<keyword evidence="7 8" id="KW-0472">Membrane</keyword>
<feature type="transmembrane region" description="Helical" evidence="8">
    <location>
        <begin position="336"/>
        <end position="359"/>
    </location>
</feature>
<proteinExistence type="inferred from homology"/>
<keyword evidence="5" id="KW-0029">Amino-acid transport</keyword>
<feature type="transmembrane region" description="Helical" evidence="8">
    <location>
        <begin position="281"/>
        <end position="299"/>
    </location>
</feature>
<comment type="caution">
    <text evidence="10">The sequence shown here is derived from an EMBL/GenBank/DDBJ whole genome shotgun (WGS) entry which is preliminary data.</text>
</comment>
<keyword evidence="4 8" id="KW-0812">Transmembrane</keyword>
<evidence type="ECO:0000256" key="8">
    <source>
        <dbReference type="RuleBase" id="RU361113"/>
    </source>
</evidence>
<dbReference type="GO" id="GO:0012505">
    <property type="term" value="C:endomembrane system"/>
    <property type="evidence" value="ECO:0007669"/>
    <property type="project" value="UniProtKB-SubCell"/>
</dbReference>
<protein>
    <recommendedName>
        <fullName evidence="8">Protein BTN</fullName>
    </recommendedName>
</protein>
<evidence type="ECO:0000313" key="10">
    <source>
        <dbReference type="EMBL" id="KTB11104.1"/>
    </source>
</evidence>
<keyword evidence="3" id="KW-0813">Transport</keyword>
<feature type="transmembrane region" description="Helical" evidence="8">
    <location>
        <begin position="41"/>
        <end position="61"/>
    </location>
</feature>
<comment type="similarity">
    <text evidence="2 8">Belongs to the battenin family.</text>
</comment>
<evidence type="ECO:0000313" key="11">
    <source>
        <dbReference type="Proteomes" id="UP000054886"/>
    </source>
</evidence>
<evidence type="ECO:0000256" key="4">
    <source>
        <dbReference type="ARBA" id="ARBA00022692"/>
    </source>
</evidence>
<dbReference type="InterPro" id="IPR003492">
    <property type="entry name" value="Battenin_disease_Cln3"/>
</dbReference>
<dbReference type="PANTHER" id="PTHR10981">
    <property type="entry name" value="BATTENIN"/>
    <property type="match status" value="1"/>
</dbReference>
<gene>
    <name evidence="10" type="ORF">AO440_002984</name>
    <name evidence="9" type="ORF">AO440_005296</name>
</gene>
<name>A0A0W0DH04_CANGB</name>
<dbReference type="VEuPathDB" id="FungiDB:GVI51_J04939"/>
<dbReference type="GO" id="GO:0051453">
    <property type="term" value="P:regulation of intracellular pH"/>
    <property type="evidence" value="ECO:0007669"/>
    <property type="project" value="EnsemblFungi"/>
</dbReference>
<sequence length="411" mass="45826">MNSKQRVYAFFWIFGLVNNVLYVVILSAAVDIVGPKVPKTLVLLMDITPSLLIKVTAPFFIKSIPYTMRIYALIALSCIGMIFVSGKSLLLCMIGIAMASVSSGFGEVSFLQLSHFFEENALNGWSSGTGGAGIVGSSVYMLLTSIFKLPIRLSLLSFTILPFAFLLYFKLDTTQIEYDSISSSGEETLIRNSNSNALQTDTFNESIRLSKTEEQNIFVSSIDHFKSTCVNLKALVVPYMLPLSSVYLFEYLINQAVSPTLLFPLDSRGLPPFFNKYRDMYVTYGTLYQLGVFISRSLAHKFRMHNLYFLSALQGLNLVLTILQAWIYIVHTPWPIMILIFYEGLLGGSSYVNTFLNVLEEVDMDKREFSLGAVSIADSLGVFIAALVGLGLEPTICNHQVSTGRPWCRME</sequence>
<dbReference type="SMR" id="A0A0W0DH04"/>